<dbReference type="InterPro" id="IPR011110">
    <property type="entry name" value="Reg_prop"/>
</dbReference>
<dbReference type="Pfam" id="PF07494">
    <property type="entry name" value="Reg_prop"/>
    <property type="match status" value="1"/>
</dbReference>
<evidence type="ECO:0000313" key="7">
    <source>
        <dbReference type="EMBL" id="MBD2753914.1"/>
    </source>
</evidence>
<dbReference type="SUPFAM" id="SSF63829">
    <property type="entry name" value="Calcium-dependent phosphotriesterase"/>
    <property type="match status" value="2"/>
</dbReference>
<evidence type="ECO:0000259" key="6">
    <source>
        <dbReference type="Pfam" id="PF07495"/>
    </source>
</evidence>
<feature type="region of interest" description="Disordered" evidence="4">
    <location>
        <begin position="724"/>
        <end position="745"/>
    </location>
</feature>
<dbReference type="EC" id="2.7.13.3" evidence="2"/>
<proteinExistence type="predicted"/>
<evidence type="ECO:0000313" key="8">
    <source>
        <dbReference type="Proteomes" id="UP000653797"/>
    </source>
</evidence>
<dbReference type="EMBL" id="JACXAA010000004">
    <property type="protein sequence ID" value="MBD2753914.1"/>
    <property type="molecule type" value="Genomic_DNA"/>
</dbReference>
<dbReference type="Gene3D" id="2.60.40.10">
    <property type="entry name" value="Immunoglobulins"/>
    <property type="match status" value="1"/>
</dbReference>
<dbReference type="Gene3D" id="2.130.10.10">
    <property type="entry name" value="YVTN repeat-like/Quinoprotein amine dehydrogenase"/>
    <property type="match status" value="2"/>
</dbReference>
<keyword evidence="8" id="KW-1185">Reference proteome</keyword>
<feature type="domain" description="Two component regulator three Y" evidence="6">
    <location>
        <begin position="558"/>
        <end position="620"/>
    </location>
</feature>
<dbReference type="Pfam" id="PF00512">
    <property type="entry name" value="HisKA"/>
    <property type="match status" value="1"/>
</dbReference>
<dbReference type="RefSeq" id="WP_191039554.1">
    <property type="nucleotide sequence ID" value="NZ_JACXAA010000004.1"/>
</dbReference>
<dbReference type="FunFam" id="2.60.40.10:FF:000791">
    <property type="entry name" value="Two-component system sensor histidine kinase/response regulator"/>
    <property type="match status" value="1"/>
</dbReference>
<dbReference type="InterPro" id="IPR015943">
    <property type="entry name" value="WD40/YVTN_repeat-like_dom_sf"/>
</dbReference>
<organism evidence="7 8">
    <name type="scientific">Spirosoma validum</name>
    <dbReference type="NCBI Taxonomy" id="2771355"/>
    <lineage>
        <taxon>Bacteria</taxon>
        <taxon>Pseudomonadati</taxon>
        <taxon>Bacteroidota</taxon>
        <taxon>Cytophagia</taxon>
        <taxon>Cytophagales</taxon>
        <taxon>Cytophagaceae</taxon>
        <taxon>Spirosoma</taxon>
    </lineage>
</organism>
<dbReference type="Proteomes" id="UP000653797">
    <property type="component" value="Unassembled WGS sequence"/>
</dbReference>
<dbReference type="CDD" id="cd00082">
    <property type="entry name" value="HisKA"/>
    <property type="match status" value="1"/>
</dbReference>
<evidence type="ECO:0000256" key="4">
    <source>
        <dbReference type="SAM" id="MobiDB-lite"/>
    </source>
</evidence>
<feature type="domain" description="Signal transduction histidine kinase dimerisation/phosphoacceptor" evidence="5">
    <location>
        <begin position="676"/>
        <end position="703"/>
    </location>
</feature>
<evidence type="ECO:0000256" key="3">
    <source>
        <dbReference type="ARBA" id="ARBA00022553"/>
    </source>
</evidence>
<keyword evidence="3" id="KW-0597">Phosphoprotein</keyword>
<name>A0A927B204_9BACT</name>
<dbReference type="InterPro" id="IPR011123">
    <property type="entry name" value="Y_Y_Y"/>
</dbReference>
<comment type="catalytic activity">
    <reaction evidence="1">
        <text>ATP + protein L-histidine = ADP + protein N-phospho-L-histidine.</text>
        <dbReference type="EC" id="2.7.13.3"/>
    </reaction>
</comment>
<sequence length="745" mass="83983">MDTHGNLWGTQLTGGLWGYDWAAGALRHYTRRRHGLPSDTIRGLLASRQGGLWLLSRDALTRFDPTTGKSDSVRLPVAIQGDSLPVGAGGTVPLFERRNGELMWTYGGQLLIFSPTTGQFRRHRFPSPNQTWVQTAPDGQEYLVTLNRLYRYDPVQGPLLVGELPPGNAESILVDQSGLVWVGTNAGGIHQLDLTGPYFERFTNQLGFHPDLFQQQVGLSLAQAFEWSPTQGNFRQLSYYVRTTYDPQKRLWVGLRYRAGYVDSTQRRLIFLPSLPSANPTQDRPLSISGLRFDPRGLLWAVDNEGNVAFCDIQRRAWTSWLSADQLRKGVAPRIETQDIVVDGEAIWITDHQHGLIRIERATKRIRVISQATPGAHFLTDMLLGMQPDPTRSNLLWIGSHAGLISLNKTTLQGRTFTTAEGLPDNTIYSVLADRRGYLWLSTNKGLCRFDPRSHQVRTFNTTDGLPGDEFNRFHHLALPDGRLAFGGTEGWVLFNPLTIQNDRFQPPLALTELKINNQPVPLTPGRGFLPVPLNELEELIVPFAQNTLSVSFAGLEYNQPARLRYRYQLVGYDENWVDAGLTPLASYTQLPPGQYTLRVSATNTTGQWSPHEHTLTIRVTPPWWRSGWAYGCYVLLGFSLLRVYIRLRTQQVGERQQRLVEQQNADRLRELNELKNRFFTNITHELRTPLTLILGPTERLRAVVEEPAWQGWLTAIDRSRSSATKPDQSIAGVGPAGSGRHYGR</sequence>
<evidence type="ECO:0000256" key="1">
    <source>
        <dbReference type="ARBA" id="ARBA00000085"/>
    </source>
</evidence>
<dbReference type="AlphaFoldDB" id="A0A927B204"/>
<protein>
    <recommendedName>
        <fullName evidence="2">histidine kinase</fullName>
        <ecNumber evidence="2">2.7.13.3</ecNumber>
    </recommendedName>
</protein>
<dbReference type="GO" id="GO:0000155">
    <property type="term" value="F:phosphorelay sensor kinase activity"/>
    <property type="evidence" value="ECO:0007669"/>
    <property type="project" value="InterPro"/>
</dbReference>
<dbReference type="PANTHER" id="PTHR43547">
    <property type="entry name" value="TWO-COMPONENT HISTIDINE KINASE"/>
    <property type="match status" value="1"/>
</dbReference>
<evidence type="ECO:0000259" key="5">
    <source>
        <dbReference type="Pfam" id="PF00512"/>
    </source>
</evidence>
<accession>A0A927B204</accession>
<gene>
    <name evidence="7" type="ORF">IC230_13490</name>
</gene>
<dbReference type="InterPro" id="IPR013783">
    <property type="entry name" value="Ig-like_fold"/>
</dbReference>
<evidence type="ECO:0000256" key="2">
    <source>
        <dbReference type="ARBA" id="ARBA00012438"/>
    </source>
</evidence>
<comment type="caution">
    <text evidence="7">The sequence shown here is derived from an EMBL/GenBank/DDBJ whole genome shotgun (WGS) entry which is preliminary data.</text>
</comment>
<dbReference type="Gene3D" id="1.10.287.130">
    <property type="match status" value="1"/>
</dbReference>
<dbReference type="PANTHER" id="PTHR43547:SF2">
    <property type="entry name" value="HYBRID SIGNAL TRANSDUCTION HISTIDINE KINASE C"/>
    <property type="match status" value="1"/>
</dbReference>
<dbReference type="InterPro" id="IPR003661">
    <property type="entry name" value="HisK_dim/P_dom"/>
</dbReference>
<dbReference type="InterPro" id="IPR036097">
    <property type="entry name" value="HisK_dim/P_sf"/>
</dbReference>
<dbReference type="Pfam" id="PF07495">
    <property type="entry name" value="Y_Y_Y"/>
    <property type="match status" value="1"/>
</dbReference>
<reference evidence="7" key="1">
    <citation type="submission" date="2020-09" db="EMBL/GenBank/DDBJ databases">
        <authorList>
            <person name="Kim M.K."/>
        </authorList>
    </citation>
    <scope>NUCLEOTIDE SEQUENCE</scope>
    <source>
        <strain evidence="7">BT704</strain>
    </source>
</reference>
<dbReference type="SUPFAM" id="SSF47384">
    <property type="entry name" value="Homodimeric domain of signal transducing histidine kinase"/>
    <property type="match status" value="1"/>
</dbReference>